<proteinExistence type="predicted"/>
<dbReference type="InterPro" id="IPR013583">
    <property type="entry name" value="MCTP_C"/>
</dbReference>
<keyword evidence="3" id="KW-0472">Membrane</keyword>
<dbReference type="GO" id="GO:0010330">
    <property type="term" value="C:cellulose synthase complex"/>
    <property type="evidence" value="ECO:0007669"/>
    <property type="project" value="InterPro"/>
</dbReference>
<dbReference type="Gramene" id="PHT74046">
    <property type="protein sequence ID" value="PHT74046"/>
    <property type="gene ID" value="T459_21323"/>
</dbReference>
<feature type="domain" description="Multiple C2" evidence="4">
    <location>
        <begin position="138"/>
        <end position="209"/>
    </location>
</feature>
<dbReference type="GO" id="GO:0016020">
    <property type="term" value="C:membrane"/>
    <property type="evidence" value="ECO:0007669"/>
    <property type="project" value="UniProtKB-SubCell"/>
</dbReference>
<dbReference type="GO" id="GO:2001006">
    <property type="term" value="P:regulation of cellulose biosynthetic process"/>
    <property type="evidence" value="ECO:0007669"/>
    <property type="project" value="InterPro"/>
</dbReference>
<evidence type="ECO:0000256" key="1">
    <source>
        <dbReference type="ARBA" id="ARBA00004370"/>
    </source>
</evidence>
<dbReference type="GO" id="GO:0051211">
    <property type="term" value="P:anisotropic cell growth"/>
    <property type="evidence" value="ECO:0007669"/>
    <property type="project" value="InterPro"/>
</dbReference>
<accession>A0A2G2YWC3</accession>
<evidence type="ECO:0000256" key="3">
    <source>
        <dbReference type="ARBA" id="ARBA00023136"/>
    </source>
</evidence>
<dbReference type="EMBL" id="AYRZ02000008">
    <property type="protein sequence ID" value="PHT74046.1"/>
    <property type="molecule type" value="Genomic_DNA"/>
</dbReference>
<evidence type="ECO:0000259" key="4">
    <source>
        <dbReference type="Pfam" id="PF08372"/>
    </source>
</evidence>
<sequence length="213" mass="24363">MHYAHPLSINQQVPQVVSHSTSPEWKEGFTWAFDVPPKGQKLHILCKSKNTFGKNGHSYIIVNISLSISDVYTFVSDYRVTIQIDKVVGEGMYSGLFSLSQDNNKDGSSQSLEIDITWSSRMPSDNICKDKEVERGSRSTRLKPRHPPHMDIHLSHAHDVFPDDLDEEFDRFPTSRSTYKVRMRYDRLKSVGSKIQTMIGDLATQGERFVEED</sequence>
<dbReference type="InterPro" id="IPR044297">
    <property type="entry name" value="CSI1/2/3"/>
</dbReference>
<keyword evidence="2" id="KW-0677">Repeat</keyword>
<reference evidence="5 6" key="2">
    <citation type="journal article" date="2017" name="Genome Biol.">
        <title>New reference genome sequences of hot pepper reveal the massive evolution of plant disease-resistance genes by retroduplication.</title>
        <authorList>
            <person name="Kim S."/>
            <person name="Park J."/>
            <person name="Yeom S.I."/>
            <person name="Kim Y.M."/>
            <person name="Seo E."/>
            <person name="Kim K.T."/>
            <person name="Kim M.S."/>
            <person name="Lee J.M."/>
            <person name="Cheong K."/>
            <person name="Shin H.S."/>
            <person name="Kim S.B."/>
            <person name="Han K."/>
            <person name="Lee J."/>
            <person name="Park M."/>
            <person name="Lee H.A."/>
            <person name="Lee H.Y."/>
            <person name="Lee Y."/>
            <person name="Oh S."/>
            <person name="Lee J.H."/>
            <person name="Choi E."/>
            <person name="Choi E."/>
            <person name="Lee S.E."/>
            <person name="Jeon J."/>
            <person name="Kim H."/>
            <person name="Choi G."/>
            <person name="Song H."/>
            <person name="Lee J."/>
            <person name="Lee S.C."/>
            <person name="Kwon J.K."/>
            <person name="Lee H.Y."/>
            <person name="Koo N."/>
            <person name="Hong Y."/>
            <person name="Kim R.W."/>
            <person name="Kang W.H."/>
            <person name="Huh J.H."/>
            <person name="Kang B.C."/>
            <person name="Yang T.J."/>
            <person name="Lee Y.H."/>
            <person name="Bennetzen J.L."/>
            <person name="Choi D."/>
        </authorList>
    </citation>
    <scope>NUCLEOTIDE SEQUENCE [LARGE SCALE GENOMIC DNA]</scope>
    <source>
        <strain evidence="6">cv. CM334</strain>
    </source>
</reference>
<comment type="subcellular location">
    <subcellularLocation>
        <location evidence="1">Membrane</location>
    </subcellularLocation>
</comment>
<name>A0A2G2YWC3_CAPAN</name>
<dbReference type="Proteomes" id="UP000222542">
    <property type="component" value="Unassembled WGS sequence"/>
</dbReference>
<protein>
    <recommendedName>
        <fullName evidence="4">Multiple C2 domain-containing protein</fullName>
    </recommendedName>
</protein>
<evidence type="ECO:0000313" key="5">
    <source>
        <dbReference type="EMBL" id="PHT74046.1"/>
    </source>
</evidence>
<reference evidence="5 6" key="1">
    <citation type="journal article" date="2014" name="Nat. Genet.">
        <title>Genome sequence of the hot pepper provides insights into the evolution of pungency in Capsicum species.</title>
        <authorList>
            <person name="Kim S."/>
            <person name="Park M."/>
            <person name="Yeom S.I."/>
            <person name="Kim Y.M."/>
            <person name="Lee J.M."/>
            <person name="Lee H.A."/>
            <person name="Seo E."/>
            <person name="Choi J."/>
            <person name="Cheong K."/>
            <person name="Kim K.T."/>
            <person name="Jung K."/>
            <person name="Lee G.W."/>
            <person name="Oh S.K."/>
            <person name="Bae C."/>
            <person name="Kim S.B."/>
            <person name="Lee H.Y."/>
            <person name="Kim S.Y."/>
            <person name="Kim M.S."/>
            <person name="Kang B.C."/>
            <person name="Jo Y.D."/>
            <person name="Yang H.B."/>
            <person name="Jeong H.J."/>
            <person name="Kang W.H."/>
            <person name="Kwon J.K."/>
            <person name="Shin C."/>
            <person name="Lim J.Y."/>
            <person name="Park J.H."/>
            <person name="Huh J.H."/>
            <person name="Kim J.S."/>
            <person name="Kim B.D."/>
            <person name="Cohen O."/>
            <person name="Paran I."/>
            <person name="Suh M.C."/>
            <person name="Lee S.B."/>
            <person name="Kim Y.K."/>
            <person name="Shin Y."/>
            <person name="Noh S.J."/>
            <person name="Park J."/>
            <person name="Seo Y.S."/>
            <person name="Kwon S.Y."/>
            <person name="Kim H.A."/>
            <person name="Park J.M."/>
            <person name="Kim H.J."/>
            <person name="Choi S.B."/>
            <person name="Bosland P.W."/>
            <person name="Reeves G."/>
            <person name="Jo S.H."/>
            <person name="Lee B.W."/>
            <person name="Cho H.T."/>
            <person name="Choi H.S."/>
            <person name="Lee M.S."/>
            <person name="Yu Y."/>
            <person name="Do Choi Y."/>
            <person name="Park B.S."/>
            <person name="van Deynze A."/>
            <person name="Ashrafi H."/>
            <person name="Hill T."/>
            <person name="Kim W.T."/>
            <person name="Pai H.S."/>
            <person name="Ahn H.K."/>
            <person name="Yeam I."/>
            <person name="Giovannoni J.J."/>
            <person name="Rose J.K."/>
            <person name="Sorensen I."/>
            <person name="Lee S.J."/>
            <person name="Kim R.W."/>
            <person name="Choi I.Y."/>
            <person name="Choi B.S."/>
            <person name="Lim J.S."/>
            <person name="Lee Y.H."/>
            <person name="Choi D."/>
        </authorList>
    </citation>
    <scope>NUCLEOTIDE SEQUENCE [LARGE SCALE GENOMIC DNA]</scope>
    <source>
        <strain evidence="6">cv. CM334</strain>
    </source>
</reference>
<dbReference type="InterPro" id="IPR035892">
    <property type="entry name" value="C2_domain_sf"/>
</dbReference>
<dbReference type="GO" id="GO:0008017">
    <property type="term" value="F:microtubule binding"/>
    <property type="evidence" value="ECO:0007669"/>
    <property type="project" value="InterPro"/>
</dbReference>
<dbReference type="PANTHER" id="PTHR46369">
    <property type="entry name" value="PROTEIN CELLULOSE SYNTHASE INTERACTIVE 1"/>
    <property type="match status" value="1"/>
</dbReference>
<dbReference type="PANTHER" id="PTHR46369:SF1">
    <property type="entry name" value="PROTEIN CELLULOSE SYNTHASE INTERACTIVE 3"/>
    <property type="match status" value="1"/>
</dbReference>
<dbReference type="STRING" id="4072.A0A2G2YWC3"/>
<keyword evidence="6" id="KW-1185">Reference proteome</keyword>
<evidence type="ECO:0000256" key="2">
    <source>
        <dbReference type="ARBA" id="ARBA00022737"/>
    </source>
</evidence>
<dbReference type="Pfam" id="PF08372">
    <property type="entry name" value="PRT_C"/>
    <property type="match status" value="1"/>
</dbReference>
<gene>
    <name evidence="5" type="ORF">T459_21323</name>
</gene>
<organism evidence="5 6">
    <name type="scientific">Capsicum annuum</name>
    <name type="common">Capsicum pepper</name>
    <dbReference type="NCBI Taxonomy" id="4072"/>
    <lineage>
        <taxon>Eukaryota</taxon>
        <taxon>Viridiplantae</taxon>
        <taxon>Streptophyta</taxon>
        <taxon>Embryophyta</taxon>
        <taxon>Tracheophyta</taxon>
        <taxon>Spermatophyta</taxon>
        <taxon>Magnoliopsida</taxon>
        <taxon>eudicotyledons</taxon>
        <taxon>Gunneridae</taxon>
        <taxon>Pentapetalae</taxon>
        <taxon>asterids</taxon>
        <taxon>lamiids</taxon>
        <taxon>Solanales</taxon>
        <taxon>Solanaceae</taxon>
        <taxon>Solanoideae</taxon>
        <taxon>Capsiceae</taxon>
        <taxon>Capsicum</taxon>
    </lineage>
</organism>
<comment type="caution">
    <text evidence="5">The sequence shown here is derived from an EMBL/GenBank/DDBJ whole genome shotgun (WGS) entry which is preliminary data.</text>
</comment>
<dbReference type="AlphaFoldDB" id="A0A2G2YWC3"/>
<dbReference type="SUPFAM" id="SSF49562">
    <property type="entry name" value="C2 domain (Calcium/lipid-binding domain, CaLB)"/>
    <property type="match status" value="1"/>
</dbReference>
<evidence type="ECO:0000313" key="6">
    <source>
        <dbReference type="Proteomes" id="UP000222542"/>
    </source>
</evidence>